<gene>
    <name evidence="2" type="ORF">FB476_0378</name>
</gene>
<protein>
    <submittedName>
        <fullName evidence="2">Uncharacterized protein</fullName>
    </submittedName>
</protein>
<comment type="caution">
    <text evidence="2">The sequence shown here is derived from an EMBL/GenBank/DDBJ whole genome shotgun (WGS) entry which is preliminary data.</text>
</comment>
<dbReference type="RefSeq" id="WP_141817283.1">
    <property type="nucleotide sequence ID" value="NZ_BAAAIL010000003.1"/>
</dbReference>
<sequence>MTDTPATPRDTVVRWTQTLVEPLLPLEIRSARERRMRQVCADHPTWASLVLGGTLADIVLSLPDNDPWRTASSRLGRTTHGDTPPARDGARLPDGARLGTWRSFVDTLGAPAEEDLTLDPSYAPIAAELAPVSEAIIGFAAGGWESGAAGVSAAVPRGSSTSAVDDLADLPGIQTLHPSPIYTYTVPALRWATYRRRSYGTSADDAWVSESLYRWSWRAGRILGGMSWDEHMVDSLIAAERLEPISDEPF</sequence>
<evidence type="ECO:0000313" key="2">
    <source>
        <dbReference type="EMBL" id="TQM95534.1"/>
    </source>
</evidence>
<dbReference type="EMBL" id="VFPU01000001">
    <property type="protein sequence ID" value="TQM95534.1"/>
    <property type="molecule type" value="Genomic_DNA"/>
</dbReference>
<keyword evidence="3" id="KW-1185">Reference proteome</keyword>
<proteinExistence type="predicted"/>
<accession>A0A543KKG4</accession>
<evidence type="ECO:0000256" key="1">
    <source>
        <dbReference type="SAM" id="MobiDB-lite"/>
    </source>
</evidence>
<reference evidence="2 3" key="1">
    <citation type="submission" date="2019-06" db="EMBL/GenBank/DDBJ databases">
        <title>Sequencing the genomes of 1000 actinobacteria strains.</title>
        <authorList>
            <person name="Klenk H.-P."/>
        </authorList>
    </citation>
    <scope>NUCLEOTIDE SEQUENCE [LARGE SCALE GENOMIC DNA]</scope>
    <source>
        <strain evidence="2 3">DSM 12362</strain>
    </source>
</reference>
<organism evidence="2 3">
    <name type="scientific">Ornithinimicrobium humiphilum</name>
    <dbReference type="NCBI Taxonomy" id="125288"/>
    <lineage>
        <taxon>Bacteria</taxon>
        <taxon>Bacillati</taxon>
        <taxon>Actinomycetota</taxon>
        <taxon>Actinomycetes</taxon>
        <taxon>Micrococcales</taxon>
        <taxon>Ornithinimicrobiaceae</taxon>
        <taxon>Ornithinimicrobium</taxon>
    </lineage>
</organism>
<dbReference type="Proteomes" id="UP000315133">
    <property type="component" value="Unassembled WGS sequence"/>
</dbReference>
<dbReference type="OrthoDB" id="4861103at2"/>
<name>A0A543KKG4_9MICO</name>
<dbReference type="AlphaFoldDB" id="A0A543KKG4"/>
<evidence type="ECO:0000313" key="3">
    <source>
        <dbReference type="Proteomes" id="UP000315133"/>
    </source>
</evidence>
<feature type="region of interest" description="Disordered" evidence="1">
    <location>
        <begin position="69"/>
        <end position="92"/>
    </location>
</feature>